<keyword evidence="2" id="KW-1185">Reference proteome</keyword>
<gene>
    <name evidence="1" type="ORF">CRENBAI_021538</name>
</gene>
<name>A0AAV9R3L0_9TELE</name>
<accession>A0AAV9R3L0</accession>
<dbReference type="EMBL" id="JAHHUM010002599">
    <property type="protein sequence ID" value="KAK5602885.1"/>
    <property type="molecule type" value="Genomic_DNA"/>
</dbReference>
<reference evidence="1 2" key="1">
    <citation type="submission" date="2021-06" db="EMBL/GenBank/DDBJ databases">
        <authorList>
            <person name="Palmer J.M."/>
        </authorList>
    </citation>
    <scope>NUCLEOTIDE SEQUENCE [LARGE SCALE GENOMIC DNA]</scope>
    <source>
        <strain evidence="1 2">MEX-2019</strain>
        <tissue evidence="1">Muscle</tissue>
    </source>
</reference>
<protein>
    <submittedName>
        <fullName evidence="1">Uncharacterized protein</fullName>
    </submittedName>
</protein>
<organism evidence="1 2">
    <name type="scientific">Crenichthys baileyi</name>
    <name type="common">White River springfish</name>
    <dbReference type="NCBI Taxonomy" id="28760"/>
    <lineage>
        <taxon>Eukaryota</taxon>
        <taxon>Metazoa</taxon>
        <taxon>Chordata</taxon>
        <taxon>Craniata</taxon>
        <taxon>Vertebrata</taxon>
        <taxon>Euteleostomi</taxon>
        <taxon>Actinopterygii</taxon>
        <taxon>Neopterygii</taxon>
        <taxon>Teleostei</taxon>
        <taxon>Neoteleostei</taxon>
        <taxon>Acanthomorphata</taxon>
        <taxon>Ovalentaria</taxon>
        <taxon>Atherinomorphae</taxon>
        <taxon>Cyprinodontiformes</taxon>
        <taxon>Goodeidae</taxon>
        <taxon>Crenichthys</taxon>
    </lineage>
</organism>
<proteinExistence type="predicted"/>
<sequence length="139" mass="15947">MGVLSTRIEELEEEMTQNIKDHMFCVCKLIVLVSPQLRSHLFQHSLPASFRKAGRYAPSSLYYLETDSLPFQPIRGCEKQPPVPPLVPCSLEFIPLSMPCHCVVWHCESQLYCPLFFCSELFSLVDPLHTFNSMNTHTD</sequence>
<evidence type="ECO:0000313" key="1">
    <source>
        <dbReference type="EMBL" id="KAK5602885.1"/>
    </source>
</evidence>
<evidence type="ECO:0000313" key="2">
    <source>
        <dbReference type="Proteomes" id="UP001311232"/>
    </source>
</evidence>
<dbReference type="Proteomes" id="UP001311232">
    <property type="component" value="Unassembled WGS sequence"/>
</dbReference>
<dbReference type="AlphaFoldDB" id="A0AAV9R3L0"/>
<comment type="caution">
    <text evidence="1">The sequence shown here is derived from an EMBL/GenBank/DDBJ whole genome shotgun (WGS) entry which is preliminary data.</text>
</comment>